<accession>A0A1N5UKT6</accession>
<evidence type="ECO:0000313" key="1">
    <source>
        <dbReference type="EMBL" id="SIM61373.1"/>
    </source>
</evidence>
<dbReference type="SUPFAM" id="SSF53756">
    <property type="entry name" value="UDP-Glycosyltransferase/glycogen phosphorylase"/>
    <property type="match status" value="1"/>
</dbReference>
<dbReference type="GeneID" id="41588285"/>
<reference evidence="1 2" key="1">
    <citation type="submission" date="2016-04" db="EMBL/GenBank/DDBJ databases">
        <authorList>
            <person name="Evans L.H."/>
            <person name="Alamgir A."/>
            <person name="Owens N."/>
            <person name="Weber N.D."/>
            <person name="Virtaneva K."/>
            <person name="Barbian K."/>
            <person name="Babar A."/>
            <person name="Rosenke K."/>
        </authorList>
    </citation>
    <scope>NUCLEOTIDE SEQUENCE [LARGE SCALE GENOMIC DNA]</scope>
    <source>
        <strain evidence="2">S5(T) (JCM 30642 \VKM B-2941)</strain>
    </source>
</reference>
<protein>
    <submittedName>
        <fullName evidence="1">Glycosyltransferase</fullName>
    </submittedName>
</protein>
<dbReference type="RefSeq" id="WP_172399405.1">
    <property type="nucleotide sequence ID" value="NZ_LT671858.1"/>
</dbReference>
<dbReference type="Pfam" id="PF13692">
    <property type="entry name" value="Glyco_trans_1_4"/>
    <property type="match status" value="1"/>
</dbReference>
<dbReference type="Proteomes" id="UP000195607">
    <property type="component" value="Chromosome I"/>
</dbReference>
<gene>
    <name evidence="1" type="ORF">CSP5_1021</name>
</gene>
<sequence length="373" mass="43314">MKEKKFLFIFHKPLDQVDGQTRYIKELIDVISSTYTITIPSELFYSNSKWKNRNWILRTTLINLYLIKWIFVNRRSLTTKFDCCIVEDRYTLLPAFLIILLSKVKLISRLSDWGKRYVDSLGLKGTIPKYLVNVLDHIYAGFVLRYSFAVIVPSDYTYKLVREKFSGIILNFPFPYTPNILKETDKSNKTEINDHEHDIYCVLVANFNYRPNEDSAYFIVKELAQKIKKRDGRIKFLLVGMGSKEKFSEFDCENVLAIGVQDNLDEFYKQCHIGINPSQTVGGTSIKNIEYLTNGLLVVSTEEAAAGVIKSSHLFIEKREGFLELILDLANKIRSGKKITDEKETERIKKYYSKKEIKKNTLAILDEISKKTQ</sequence>
<keyword evidence="1" id="KW-0808">Transferase</keyword>
<dbReference type="EMBL" id="LT671858">
    <property type="protein sequence ID" value="SIM61373.1"/>
    <property type="molecule type" value="Genomic_DNA"/>
</dbReference>
<name>A0A1N5UKT6_9ARCH</name>
<dbReference type="GO" id="GO:0016740">
    <property type="term" value="F:transferase activity"/>
    <property type="evidence" value="ECO:0007669"/>
    <property type="project" value="UniProtKB-KW"/>
</dbReference>
<evidence type="ECO:0000313" key="2">
    <source>
        <dbReference type="Proteomes" id="UP000195607"/>
    </source>
</evidence>
<dbReference type="AlphaFoldDB" id="A0A1N5UKT6"/>
<dbReference type="Gene3D" id="3.40.50.2000">
    <property type="entry name" value="Glycogen Phosphorylase B"/>
    <property type="match status" value="1"/>
</dbReference>
<organism evidence="1 2">
    <name type="scientific">Cuniculiplasma divulgatum</name>
    <dbReference type="NCBI Taxonomy" id="1673428"/>
    <lineage>
        <taxon>Archaea</taxon>
        <taxon>Methanobacteriati</taxon>
        <taxon>Thermoplasmatota</taxon>
        <taxon>Thermoplasmata</taxon>
        <taxon>Thermoplasmatales</taxon>
        <taxon>Cuniculiplasmataceae</taxon>
        <taxon>Cuniculiplasma</taxon>
    </lineage>
</organism>
<proteinExistence type="predicted"/>